<gene>
    <name evidence="7" type="primary">ttdT_2</name>
    <name evidence="7" type="ORF">NCTC10060_05353</name>
</gene>
<sequence>MDRLTPIRCWPAIISIVITLTIWFVIPCPANVTPQAWQLLALFIGTIAAIIAKAMPIGAIAIVAIMLVAMTGVTHPGKPSAALNDALSGFSNQLIWLIGLSIMLSQSLLKTGLARV</sequence>
<name>A0A379U5K7_SALDZ</name>
<keyword evidence="3 6" id="KW-0812">Transmembrane</keyword>
<evidence type="ECO:0000256" key="5">
    <source>
        <dbReference type="ARBA" id="ARBA00023136"/>
    </source>
</evidence>
<keyword evidence="4 6" id="KW-1133">Transmembrane helix</keyword>
<organism evidence="7 8">
    <name type="scientific">Salmonella diarizonae</name>
    <dbReference type="NCBI Taxonomy" id="59204"/>
    <lineage>
        <taxon>Bacteria</taxon>
        <taxon>Pseudomonadati</taxon>
        <taxon>Pseudomonadota</taxon>
        <taxon>Gammaproteobacteria</taxon>
        <taxon>Enterobacterales</taxon>
        <taxon>Enterobacteriaceae</taxon>
        <taxon>Salmonella</taxon>
    </lineage>
</organism>
<comment type="subcellular location">
    <subcellularLocation>
        <location evidence="1">Membrane</location>
        <topology evidence="1">Multi-pass membrane protein</topology>
    </subcellularLocation>
</comment>
<accession>A0A379U5K7</accession>
<keyword evidence="5 6" id="KW-0472">Membrane</keyword>
<evidence type="ECO:0000256" key="2">
    <source>
        <dbReference type="ARBA" id="ARBA00007349"/>
    </source>
</evidence>
<dbReference type="Pfam" id="PF00939">
    <property type="entry name" value="Na_sulph_symp"/>
    <property type="match status" value="1"/>
</dbReference>
<feature type="transmembrane region" description="Helical" evidence="6">
    <location>
        <begin position="32"/>
        <end position="52"/>
    </location>
</feature>
<evidence type="ECO:0000256" key="1">
    <source>
        <dbReference type="ARBA" id="ARBA00004141"/>
    </source>
</evidence>
<dbReference type="Proteomes" id="UP000254633">
    <property type="component" value="Unassembled WGS sequence"/>
</dbReference>
<evidence type="ECO:0000256" key="3">
    <source>
        <dbReference type="ARBA" id="ARBA00022692"/>
    </source>
</evidence>
<dbReference type="GO" id="GO:0016020">
    <property type="term" value="C:membrane"/>
    <property type="evidence" value="ECO:0007669"/>
    <property type="project" value="UniProtKB-SubCell"/>
</dbReference>
<proteinExistence type="inferred from homology"/>
<feature type="transmembrane region" description="Helical" evidence="6">
    <location>
        <begin position="7"/>
        <end position="26"/>
    </location>
</feature>
<evidence type="ECO:0000256" key="4">
    <source>
        <dbReference type="ARBA" id="ARBA00022989"/>
    </source>
</evidence>
<dbReference type="EMBL" id="UGXH01000003">
    <property type="protein sequence ID" value="SUG58088.1"/>
    <property type="molecule type" value="Genomic_DNA"/>
</dbReference>
<protein>
    <submittedName>
        <fullName evidence="7">Membrane transport protein</fullName>
    </submittedName>
</protein>
<evidence type="ECO:0000313" key="7">
    <source>
        <dbReference type="EMBL" id="SUG58088.1"/>
    </source>
</evidence>
<dbReference type="AlphaFoldDB" id="A0A379U5K7"/>
<dbReference type="GO" id="GO:0022857">
    <property type="term" value="F:transmembrane transporter activity"/>
    <property type="evidence" value="ECO:0007669"/>
    <property type="project" value="InterPro"/>
</dbReference>
<dbReference type="InterPro" id="IPR030676">
    <property type="entry name" value="CitT-rel"/>
</dbReference>
<dbReference type="PANTHER" id="PTHR42826">
    <property type="entry name" value="DICARBOXYLATE TRANSPORTER 2.1, CHLOROPLASTIC"/>
    <property type="match status" value="1"/>
</dbReference>
<dbReference type="InterPro" id="IPR001898">
    <property type="entry name" value="SLC13A/DASS"/>
</dbReference>
<feature type="transmembrane region" description="Helical" evidence="6">
    <location>
        <begin position="94"/>
        <end position="113"/>
    </location>
</feature>
<comment type="similarity">
    <text evidence="2">Belongs to the SLC13A/DASS transporter (TC 2.A.47) family. DIT1 subfamily.</text>
</comment>
<evidence type="ECO:0000256" key="6">
    <source>
        <dbReference type="SAM" id="Phobius"/>
    </source>
</evidence>
<reference evidence="7 8" key="1">
    <citation type="submission" date="2018-06" db="EMBL/GenBank/DDBJ databases">
        <authorList>
            <consortium name="Pathogen Informatics"/>
            <person name="Doyle S."/>
        </authorList>
    </citation>
    <scope>NUCLEOTIDE SEQUENCE [LARGE SCALE GENOMIC DNA]</scope>
    <source>
        <strain evidence="7 8">NCTC10060</strain>
    </source>
</reference>
<evidence type="ECO:0000313" key="8">
    <source>
        <dbReference type="Proteomes" id="UP000254633"/>
    </source>
</evidence>